<keyword evidence="6 8" id="KW-0413">Isomerase</keyword>
<dbReference type="AlphaFoldDB" id="A0A8J4DRQ0"/>
<comment type="catalytic activity">
    <reaction evidence="1">
        <text>D-glucuronate = D-fructuronate</text>
        <dbReference type="Rhea" id="RHEA:13049"/>
        <dbReference type="ChEBI" id="CHEBI:58720"/>
        <dbReference type="ChEBI" id="CHEBI:59863"/>
        <dbReference type="EC" id="5.3.1.12"/>
    </reaction>
</comment>
<dbReference type="Proteomes" id="UP000619260">
    <property type="component" value="Unassembled WGS sequence"/>
</dbReference>
<feature type="region of interest" description="Disordered" evidence="7">
    <location>
        <begin position="1"/>
        <end position="23"/>
    </location>
</feature>
<comment type="similarity">
    <text evidence="3">Belongs to the metallo-dependent hydrolases superfamily. Uronate isomerase family.</text>
</comment>
<dbReference type="InterPro" id="IPR032466">
    <property type="entry name" value="Metal_Hydrolase"/>
</dbReference>
<name>A0A8J4DRQ0_9ACTN</name>
<dbReference type="EMBL" id="BOPF01000010">
    <property type="protein sequence ID" value="GIJ46542.1"/>
    <property type="molecule type" value="Genomic_DNA"/>
</dbReference>
<dbReference type="GO" id="GO:0042840">
    <property type="term" value="P:D-glucuronate catabolic process"/>
    <property type="evidence" value="ECO:0007669"/>
    <property type="project" value="TreeGrafter"/>
</dbReference>
<comment type="pathway">
    <text evidence="2">Carbohydrate metabolism; pentose and glucuronate interconversion.</text>
</comment>
<evidence type="ECO:0000313" key="9">
    <source>
        <dbReference type="Proteomes" id="UP000619260"/>
    </source>
</evidence>
<dbReference type="SUPFAM" id="SSF51556">
    <property type="entry name" value="Metallo-dependent hydrolases"/>
    <property type="match status" value="1"/>
</dbReference>
<evidence type="ECO:0000256" key="5">
    <source>
        <dbReference type="ARBA" id="ARBA00020555"/>
    </source>
</evidence>
<comment type="caution">
    <text evidence="8">The sequence shown here is derived from an EMBL/GenBank/DDBJ whole genome shotgun (WGS) entry which is preliminary data.</text>
</comment>
<accession>A0A8J4DRQ0</accession>
<evidence type="ECO:0000313" key="8">
    <source>
        <dbReference type="EMBL" id="GIJ46542.1"/>
    </source>
</evidence>
<evidence type="ECO:0000256" key="4">
    <source>
        <dbReference type="ARBA" id="ARBA00012546"/>
    </source>
</evidence>
<organism evidence="8 9">
    <name type="scientific">Virgisporangium aliadipatigenens</name>
    <dbReference type="NCBI Taxonomy" id="741659"/>
    <lineage>
        <taxon>Bacteria</taxon>
        <taxon>Bacillati</taxon>
        <taxon>Actinomycetota</taxon>
        <taxon>Actinomycetes</taxon>
        <taxon>Micromonosporales</taxon>
        <taxon>Micromonosporaceae</taxon>
        <taxon>Virgisporangium</taxon>
    </lineage>
</organism>
<dbReference type="Gene3D" id="1.10.2020.10">
    <property type="entry name" value="uronate isomerase, domain 2, chain A"/>
    <property type="match status" value="1"/>
</dbReference>
<keyword evidence="9" id="KW-1185">Reference proteome</keyword>
<evidence type="ECO:0000256" key="7">
    <source>
        <dbReference type="SAM" id="MobiDB-lite"/>
    </source>
</evidence>
<dbReference type="EC" id="5.3.1.12" evidence="4"/>
<proteinExistence type="inferred from homology"/>
<dbReference type="InterPro" id="IPR003766">
    <property type="entry name" value="Uronate_isomerase"/>
</dbReference>
<dbReference type="Gene3D" id="3.20.20.140">
    <property type="entry name" value="Metal-dependent hydrolases"/>
    <property type="match status" value="1"/>
</dbReference>
<evidence type="ECO:0000256" key="6">
    <source>
        <dbReference type="ARBA" id="ARBA00023235"/>
    </source>
</evidence>
<evidence type="ECO:0000256" key="2">
    <source>
        <dbReference type="ARBA" id="ARBA00004892"/>
    </source>
</evidence>
<dbReference type="GO" id="GO:0019698">
    <property type="term" value="P:D-galacturonate catabolic process"/>
    <property type="evidence" value="ECO:0007669"/>
    <property type="project" value="TreeGrafter"/>
</dbReference>
<sequence>MTDRAANDTLRPASGAGRPGAVADQLFPAEPGVRAIARELYGHAKDLPLISPHGHVDPAILAEDLPFPDPARLIVVPDHYITRMLASQGVPPADLGVPSLDGTPVESDGRVIWRRLAEHWYLFRGTPSRLWTERVFREVFGVETPFGPATADLVYDAIAARLQEPEFRPRALFGRFNLEVLATTEGPLSDLSPHAKLAADGWGGPGGRVITTFRPDDLVDVEWPGWADRVRQLGSLTGRDVSSYAGFLDALRVRREAFLAAGATCSDHGHPTAHTGWVSDVDALYRAALGGSTERAEEFRGHMLMEFARMSTEDGLVMQLHPGADRNHNKALFARHGRDVGGDIPTATDYVRGLRPLLDEFGTDPRFRIVLYTLDETTFTRELAPLAGGYPAVFLGAPWWFLDSPEGLRRFRETVTETAGFYNTSGFVDDTRAFCSIPVRHDVARRIDAGFLARLVAEGRLPLDEAAETIADLAYHLPRKVFRLEKNS</sequence>
<gene>
    <name evidence="8" type="primary">uxaC</name>
    <name evidence="8" type="ORF">Val02_34280</name>
</gene>
<dbReference type="UniPathway" id="UPA00246"/>
<protein>
    <recommendedName>
        <fullName evidence="5">Uronate isomerase</fullName>
        <ecNumber evidence="4">5.3.1.12</ecNumber>
    </recommendedName>
</protein>
<dbReference type="GO" id="GO:0008880">
    <property type="term" value="F:glucuronate isomerase activity"/>
    <property type="evidence" value="ECO:0007669"/>
    <property type="project" value="UniProtKB-EC"/>
</dbReference>
<evidence type="ECO:0000256" key="3">
    <source>
        <dbReference type="ARBA" id="ARBA00008397"/>
    </source>
</evidence>
<reference evidence="8" key="1">
    <citation type="submission" date="2021-01" db="EMBL/GenBank/DDBJ databases">
        <title>Whole genome shotgun sequence of Virgisporangium aliadipatigenens NBRC 105644.</title>
        <authorList>
            <person name="Komaki H."/>
            <person name="Tamura T."/>
        </authorList>
    </citation>
    <scope>NUCLEOTIDE SEQUENCE</scope>
    <source>
        <strain evidence="8">NBRC 105644</strain>
    </source>
</reference>
<dbReference type="PANTHER" id="PTHR30068:SF4">
    <property type="entry name" value="URONATE ISOMERASE"/>
    <property type="match status" value="1"/>
</dbReference>
<dbReference type="PANTHER" id="PTHR30068">
    <property type="entry name" value="URONATE ISOMERASE"/>
    <property type="match status" value="1"/>
</dbReference>
<dbReference type="NCBIfam" id="NF002794">
    <property type="entry name" value="PRK02925.1"/>
    <property type="match status" value="1"/>
</dbReference>
<dbReference type="Pfam" id="PF02614">
    <property type="entry name" value="UxaC"/>
    <property type="match status" value="1"/>
</dbReference>
<evidence type="ECO:0000256" key="1">
    <source>
        <dbReference type="ARBA" id="ARBA00001165"/>
    </source>
</evidence>